<evidence type="ECO:0000256" key="2">
    <source>
        <dbReference type="ARBA" id="ARBA00022692"/>
    </source>
</evidence>
<evidence type="ECO:0000313" key="7">
    <source>
        <dbReference type="Proteomes" id="UP000290657"/>
    </source>
</evidence>
<keyword evidence="7" id="KW-1185">Reference proteome</keyword>
<comment type="similarity">
    <text evidence="5">Belongs to the 4-toluene sulfonate uptake permease (TSUP) (TC 2.A.102) family.</text>
</comment>
<proteinExistence type="inferred from homology"/>
<dbReference type="PANTHER" id="PTHR43701:SF2">
    <property type="entry name" value="MEMBRANE TRANSPORTER PROTEIN YJNA-RELATED"/>
    <property type="match status" value="1"/>
</dbReference>
<evidence type="ECO:0000256" key="3">
    <source>
        <dbReference type="ARBA" id="ARBA00022989"/>
    </source>
</evidence>
<feature type="transmembrane region" description="Helical" evidence="5">
    <location>
        <begin position="71"/>
        <end position="92"/>
    </location>
</feature>
<dbReference type="OrthoDB" id="5329774at2"/>
<feature type="transmembrane region" description="Helical" evidence="5">
    <location>
        <begin position="194"/>
        <end position="214"/>
    </location>
</feature>
<protein>
    <recommendedName>
        <fullName evidence="5">Probable membrane transporter protein</fullName>
    </recommendedName>
</protein>
<dbReference type="EMBL" id="PDKN01000002">
    <property type="protein sequence ID" value="RXJ60062.1"/>
    <property type="molecule type" value="Genomic_DNA"/>
</dbReference>
<feature type="transmembrane region" description="Helical" evidence="5">
    <location>
        <begin position="130"/>
        <end position="159"/>
    </location>
</feature>
<evidence type="ECO:0000256" key="4">
    <source>
        <dbReference type="ARBA" id="ARBA00023136"/>
    </source>
</evidence>
<evidence type="ECO:0000256" key="1">
    <source>
        <dbReference type="ARBA" id="ARBA00004141"/>
    </source>
</evidence>
<dbReference type="PANTHER" id="PTHR43701">
    <property type="entry name" value="MEMBRANE TRANSPORTER PROTEIN MJ0441-RELATED"/>
    <property type="match status" value="1"/>
</dbReference>
<keyword evidence="5" id="KW-1003">Cell membrane</keyword>
<reference evidence="6 7" key="1">
    <citation type="submission" date="2017-10" db="EMBL/GenBank/DDBJ databases">
        <title>Genomics of the genus Arcobacter.</title>
        <authorList>
            <person name="Perez-Cataluna A."/>
            <person name="Figueras M.J."/>
        </authorList>
    </citation>
    <scope>NUCLEOTIDE SEQUENCE [LARGE SCALE GENOMIC DNA]</scope>
    <source>
        <strain evidence="6 7">CECT 8987</strain>
    </source>
</reference>
<dbReference type="GO" id="GO:0005886">
    <property type="term" value="C:plasma membrane"/>
    <property type="evidence" value="ECO:0007669"/>
    <property type="project" value="UniProtKB-SubCell"/>
</dbReference>
<evidence type="ECO:0000256" key="5">
    <source>
        <dbReference type="RuleBase" id="RU363041"/>
    </source>
</evidence>
<feature type="transmembrane region" description="Helical" evidence="5">
    <location>
        <begin position="6"/>
        <end position="34"/>
    </location>
</feature>
<feature type="transmembrane region" description="Helical" evidence="5">
    <location>
        <begin position="99"/>
        <end position="118"/>
    </location>
</feature>
<dbReference type="Proteomes" id="UP000290657">
    <property type="component" value="Unassembled WGS sequence"/>
</dbReference>
<dbReference type="InterPro" id="IPR051598">
    <property type="entry name" value="TSUP/Inactive_protease-like"/>
</dbReference>
<organism evidence="6 7">
    <name type="scientific">Candidatus Marinarcus aquaticus</name>
    <dbReference type="NCBI Taxonomy" id="2044504"/>
    <lineage>
        <taxon>Bacteria</taxon>
        <taxon>Pseudomonadati</taxon>
        <taxon>Campylobacterota</taxon>
        <taxon>Epsilonproteobacteria</taxon>
        <taxon>Campylobacterales</taxon>
        <taxon>Arcobacteraceae</taxon>
        <taxon>Candidatus Marinarcus</taxon>
    </lineage>
</organism>
<evidence type="ECO:0000313" key="6">
    <source>
        <dbReference type="EMBL" id="RXJ60062.1"/>
    </source>
</evidence>
<comment type="subcellular location">
    <subcellularLocation>
        <location evidence="5">Cell membrane</location>
        <topology evidence="5">Multi-pass membrane protein</topology>
    </subcellularLocation>
    <subcellularLocation>
        <location evidence="1">Membrane</location>
        <topology evidence="1">Multi-pass membrane protein</topology>
    </subcellularLocation>
</comment>
<dbReference type="InterPro" id="IPR002781">
    <property type="entry name" value="TM_pro_TauE-like"/>
</dbReference>
<keyword evidence="4 5" id="KW-0472">Membrane</keyword>
<dbReference type="Pfam" id="PF01925">
    <property type="entry name" value="TauE"/>
    <property type="match status" value="1"/>
</dbReference>
<keyword evidence="3 5" id="KW-1133">Transmembrane helix</keyword>
<dbReference type="AlphaFoldDB" id="A0A4Q0XS24"/>
<keyword evidence="2 5" id="KW-0812">Transmembrane</keyword>
<dbReference type="RefSeq" id="WP_128995382.1">
    <property type="nucleotide sequence ID" value="NZ_PDKN01000002.1"/>
</dbReference>
<gene>
    <name evidence="6" type="ORF">CRV04_03355</name>
</gene>
<feature type="transmembrane region" description="Helical" evidence="5">
    <location>
        <begin position="226"/>
        <end position="245"/>
    </location>
</feature>
<comment type="caution">
    <text evidence="6">The sequence shown here is derived from an EMBL/GenBank/DDBJ whole genome shotgun (WGS) entry which is preliminary data.</text>
</comment>
<accession>A0A4Q0XS24</accession>
<feature type="transmembrane region" description="Helical" evidence="5">
    <location>
        <begin position="41"/>
        <end position="59"/>
    </location>
</feature>
<name>A0A4Q0XS24_9BACT</name>
<sequence>MIIELIFFGTLTGFISGFFGVGGGMVLVPLLLFIGFSMKESVSISVMQMVFSSIFGSFLNFKNKLLQFKDGLVVGIGGFIGGFQSGLILKLVSNETLQYLFIAVMVFAIYKVGFVKVIEHNSAVKSHHPLILFCIGLIIGMIAMSIGVGGSIMLTPILVGFMFYNIKEATSLALFFIIFSSLAGFISQSVNGHMLYFEGAVVGLASLIGVYFGIKLKAKTNIKSYKTYTVIMYSLILVAMIYKTFVLQ</sequence>